<accession>A0A8J7M712</accession>
<name>A0A8J7M712_9RHOB</name>
<dbReference type="AlphaFoldDB" id="A0A8J7M712"/>
<dbReference type="InterPro" id="IPR050194">
    <property type="entry name" value="Glycosyltransferase_grp1"/>
</dbReference>
<feature type="domain" description="Glycosyl transferase family 1" evidence="1">
    <location>
        <begin position="223"/>
        <end position="381"/>
    </location>
</feature>
<dbReference type="PANTHER" id="PTHR45947:SF3">
    <property type="entry name" value="SULFOQUINOVOSYL TRANSFERASE SQD2"/>
    <property type="match status" value="1"/>
</dbReference>
<dbReference type="Pfam" id="PF00534">
    <property type="entry name" value="Glycos_transf_1"/>
    <property type="match status" value="1"/>
</dbReference>
<evidence type="ECO:0000259" key="1">
    <source>
        <dbReference type="Pfam" id="PF00534"/>
    </source>
</evidence>
<keyword evidence="4" id="KW-1185">Reference proteome</keyword>
<evidence type="ECO:0000313" key="4">
    <source>
        <dbReference type="Proteomes" id="UP000655420"/>
    </source>
</evidence>
<dbReference type="Pfam" id="PF13579">
    <property type="entry name" value="Glyco_trans_4_4"/>
    <property type="match status" value="1"/>
</dbReference>
<protein>
    <submittedName>
        <fullName evidence="3">Glycosyltransferase</fullName>
    </submittedName>
</protein>
<dbReference type="Proteomes" id="UP000655420">
    <property type="component" value="Unassembled WGS sequence"/>
</dbReference>
<dbReference type="RefSeq" id="WP_200609968.1">
    <property type="nucleotide sequence ID" value="NZ_JAEHHL010000006.1"/>
</dbReference>
<comment type="caution">
    <text evidence="3">The sequence shown here is derived from an EMBL/GenBank/DDBJ whole genome shotgun (WGS) entry which is preliminary data.</text>
</comment>
<dbReference type="InterPro" id="IPR028098">
    <property type="entry name" value="Glyco_trans_4-like_N"/>
</dbReference>
<feature type="domain" description="Glycosyltransferase subfamily 4-like N-terminal" evidence="2">
    <location>
        <begin position="32"/>
        <end position="187"/>
    </location>
</feature>
<organism evidence="3 4">
    <name type="scientific">Thermohalobaculum xanthum</name>
    <dbReference type="NCBI Taxonomy" id="2753746"/>
    <lineage>
        <taxon>Bacteria</taxon>
        <taxon>Pseudomonadati</taxon>
        <taxon>Pseudomonadota</taxon>
        <taxon>Alphaproteobacteria</taxon>
        <taxon>Rhodobacterales</taxon>
        <taxon>Paracoccaceae</taxon>
        <taxon>Thermohalobaculum</taxon>
    </lineage>
</organism>
<evidence type="ECO:0000313" key="3">
    <source>
        <dbReference type="EMBL" id="MBK0399776.1"/>
    </source>
</evidence>
<dbReference type="InterPro" id="IPR001296">
    <property type="entry name" value="Glyco_trans_1"/>
</dbReference>
<dbReference type="PANTHER" id="PTHR45947">
    <property type="entry name" value="SULFOQUINOVOSYL TRANSFERASE SQD2"/>
    <property type="match status" value="1"/>
</dbReference>
<sequence length="415" mass="46018">MSNDLVASVSHLPKARVRRVLQVCPYMHPSAGGPPVVVKRLAENASRFGWDASILTTSLMCPDDGTELCAELSRQFEIKVLPIDRPRLFGHASKAREALDEAIRAADLVHIHTLWHPLNTMARRACQRHNVPYVLSPHGMLDPFAMSIHALKKSVYLRLIERRNLLDAQLIVFATNEERQLAGRTLGRFLNSAVVLLGADNPADGSGSVPDATVRRRFSGGADGRRVLFLSRLHPKKNLETLFRSMRLVVDSHADAHLFIVGSGERSYEKSLGDLARRLGIASNVTFAGFLRDEEKWAAMSAADVFVLPSLQENFGISIAEALHAGLPVVVGQGVNISTEIASARAGRVLCNCQSEVELAAQIVEIFEDRDLRERMGRNATRLANERFNWRETARCQYELYERTLAPGPYEPATI</sequence>
<dbReference type="SUPFAM" id="SSF53756">
    <property type="entry name" value="UDP-Glycosyltransferase/glycogen phosphorylase"/>
    <property type="match status" value="1"/>
</dbReference>
<gene>
    <name evidence="3" type="ORF">H0I76_11295</name>
</gene>
<proteinExistence type="predicted"/>
<dbReference type="EMBL" id="JAEHHL010000006">
    <property type="protein sequence ID" value="MBK0399776.1"/>
    <property type="molecule type" value="Genomic_DNA"/>
</dbReference>
<dbReference type="GO" id="GO:0016757">
    <property type="term" value="F:glycosyltransferase activity"/>
    <property type="evidence" value="ECO:0007669"/>
    <property type="project" value="InterPro"/>
</dbReference>
<evidence type="ECO:0000259" key="2">
    <source>
        <dbReference type="Pfam" id="PF13579"/>
    </source>
</evidence>
<dbReference type="Gene3D" id="3.40.50.2000">
    <property type="entry name" value="Glycogen Phosphorylase B"/>
    <property type="match status" value="2"/>
</dbReference>
<reference evidence="3" key="1">
    <citation type="submission" date="2020-12" db="EMBL/GenBank/DDBJ databases">
        <title>Bacterial taxonomy.</title>
        <authorList>
            <person name="Pan X."/>
        </authorList>
    </citation>
    <scope>NUCLEOTIDE SEQUENCE</scope>
    <source>
        <strain evidence="3">M0105</strain>
    </source>
</reference>